<organism evidence="1 2">
    <name type="scientific">Streptomyces gelaticus</name>
    <dbReference type="NCBI Taxonomy" id="285446"/>
    <lineage>
        <taxon>Bacteria</taxon>
        <taxon>Bacillati</taxon>
        <taxon>Actinomycetota</taxon>
        <taxon>Actinomycetes</taxon>
        <taxon>Kitasatosporales</taxon>
        <taxon>Streptomycetaceae</taxon>
        <taxon>Streptomyces</taxon>
    </lineage>
</organism>
<evidence type="ECO:0000313" key="1">
    <source>
        <dbReference type="EMBL" id="GGV83045.1"/>
    </source>
</evidence>
<reference evidence="2" key="1">
    <citation type="journal article" date="2019" name="Int. J. Syst. Evol. Microbiol.">
        <title>The Global Catalogue of Microorganisms (GCM) 10K type strain sequencing project: providing services to taxonomists for standard genome sequencing and annotation.</title>
        <authorList>
            <consortium name="The Broad Institute Genomics Platform"/>
            <consortium name="The Broad Institute Genome Sequencing Center for Infectious Disease"/>
            <person name="Wu L."/>
            <person name="Ma J."/>
        </authorList>
    </citation>
    <scope>NUCLEOTIDE SEQUENCE [LARGE SCALE GENOMIC DNA]</scope>
    <source>
        <strain evidence="2">JCM 4376</strain>
    </source>
</reference>
<protein>
    <submittedName>
        <fullName evidence="1">Uncharacterized protein</fullName>
    </submittedName>
</protein>
<comment type="caution">
    <text evidence="1">The sequence shown here is derived from an EMBL/GenBank/DDBJ whole genome shotgun (WGS) entry which is preliminary data.</text>
</comment>
<name>A0ABQ2VWT9_9ACTN</name>
<dbReference type="RefSeq" id="WP_189543830.1">
    <property type="nucleotide sequence ID" value="NZ_BMTF01000007.1"/>
</dbReference>
<evidence type="ECO:0000313" key="2">
    <source>
        <dbReference type="Proteomes" id="UP000660675"/>
    </source>
</evidence>
<sequence>MSVPEGAYAVQFTFTAYADGVEIGTTFEIPFSTSLSQLPHEDAAAQAAAEAYKAAIAAAYPAVTVYADRVYLCRRRGDAWPASSAERIASA</sequence>
<accession>A0ABQ2VWT9</accession>
<proteinExistence type="predicted"/>
<keyword evidence="2" id="KW-1185">Reference proteome</keyword>
<gene>
    <name evidence="1" type="ORF">GCM10015535_25320</name>
</gene>
<dbReference type="Proteomes" id="UP000660675">
    <property type="component" value="Unassembled WGS sequence"/>
</dbReference>
<dbReference type="EMBL" id="BMTF01000007">
    <property type="protein sequence ID" value="GGV83045.1"/>
    <property type="molecule type" value="Genomic_DNA"/>
</dbReference>